<proteinExistence type="predicted"/>
<comment type="caution">
    <text evidence="1">The sequence shown here is derived from an EMBL/GenBank/DDBJ whole genome shotgun (WGS) entry which is preliminary data.</text>
</comment>
<accession>A0AAW1HGG6</accession>
<reference evidence="1" key="1">
    <citation type="submission" date="2024-03" db="EMBL/GenBank/DDBJ databases">
        <title>WGS assembly of Saponaria officinalis var. Norfolk2.</title>
        <authorList>
            <person name="Jenkins J."/>
            <person name="Shu S."/>
            <person name="Grimwood J."/>
            <person name="Barry K."/>
            <person name="Goodstein D."/>
            <person name="Schmutz J."/>
            <person name="Leebens-Mack J."/>
            <person name="Osbourn A."/>
        </authorList>
    </citation>
    <scope>NUCLEOTIDE SEQUENCE [LARGE SCALE GENOMIC DNA]</scope>
    <source>
        <strain evidence="1">JIC</strain>
    </source>
</reference>
<evidence type="ECO:0000313" key="2">
    <source>
        <dbReference type="Proteomes" id="UP001443914"/>
    </source>
</evidence>
<evidence type="ECO:0000313" key="1">
    <source>
        <dbReference type="EMBL" id="KAK9675417.1"/>
    </source>
</evidence>
<protein>
    <submittedName>
        <fullName evidence="1">Uncharacterized protein</fullName>
    </submittedName>
</protein>
<dbReference type="AlphaFoldDB" id="A0AAW1HGG6"/>
<name>A0AAW1HGG6_SAPOF</name>
<sequence>MNALKEKDESGEIVLEGGRDDILARAIKKPEHGGRVRGVGSGITNTEYFGFCRPTPPSQMRAELTGLRSEVAPMRNNQQFMMTFIMSCLDHEQMKQFMVGLNKTGMFGGQGGDQFSFFSSHVSDQHVTLSGQKGDMNGSNTDQFGVMNVNDNGHAALLNGQKNGFFTQLLNNGDDDNGLCQRSKGDDEFTQHHKGFPNQSKLSKSQHLDPEKELVQNNTYFVHWPNDKEVGMEHQTDLHIEKTNPSPSTFLSYEIDYGTPISKHVLPQCAKIIQNPNIDVLQSPSSQTSTTKTHDISDKHRAKVNSSLLKDLKKEAIMLRKRRGSILISIPYSVFSHKQDVNLDCEDLFDWCYQREIGSAHMSVFMKHLSESCNKDGVSGMYGFCDSNYLSPLTPTYFPGAPNTYSQENIDELRDIWAKYFFSQIEDEEEEDTEDNDNMDVRKK</sequence>
<gene>
    <name evidence="1" type="ORF">RND81_11G006700</name>
</gene>
<dbReference type="Proteomes" id="UP001443914">
    <property type="component" value="Unassembled WGS sequence"/>
</dbReference>
<keyword evidence="2" id="KW-1185">Reference proteome</keyword>
<dbReference type="EMBL" id="JBDFQZ010000011">
    <property type="protein sequence ID" value="KAK9675417.1"/>
    <property type="molecule type" value="Genomic_DNA"/>
</dbReference>
<organism evidence="1 2">
    <name type="scientific">Saponaria officinalis</name>
    <name type="common">Common soapwort</name>
    <name type="synonym">Lychnis saponaria</name>
    <dbReference type="NCBI Taxonomy" id="3572"/>
    <lineage>
        <taxon>Eukaryota</taxon>
        <taxon>Viridiplantae</taxon>
        <taxon>Streptophyta</taxon>
        <taxon>Embryophyta</taxon>
        <taxon>Tracheophyta</taxon>
        <taxon>Spermatophyta</taxon>
        <taxon>Magnoliopsida</taxon>
        <taxon>eudicotyledons</taxon>
        <taxon>Gunneridae</taxon>
        <taxon>Pentapetalae</taxon>
        <taxon>Caryophyllales</taxon>
        <taxon>Caryophyllaceae</taxon>
        <taxon>Caryophylleae</taxon>
        <taxon>Saponaria</taxon>
    </lineage>
</organism>